<dbReference type="AlphaFoldDB" id="A0A4R6JN35"/>
<comment type="caution">
    <text evidence="2">The sequence shown here is derived from an EMBL/GenBank/DDBJ whole genome shotgun (WGS) entry which is preliminary data.</text>
</comment>
<dbReference type="SUPFAM" id="SSF109854">
    <property type="entry name" value="DinB/YfiT-like putative metalloenzymes"/>
    <property type="match status" value="1"/>
</dbReference>
<dbReference type="InterPro" id="IPR024344">
    <property type="entry name" value="MDMPI_metal-binding"/>
</dbReference>
<feature type="domain" description="Mycothiol-dependent maleylpyruvate isomerase metal-binding" evidence="1">
    <location>
        <begin position="2"/>
        <end position="118"/>
    </location>
</feature>
<dbReference type="OrthoDB" id="5185819at2"/>
<evidence type="ECO:0000259" key="1">
    <source>
        <dbReference type="Pfam" id="PF11716"/>
    </source>
</evidence>
<reference evidence="2 3" key="1">
    <citation type="submission" date="2019-03" db="EMBL/GenBank/DDBJ databases">
        <title>Sequencing the genomes of 1000 actinobacteria strains.</title>
        <authorList>
            <person name="Klenk H.-P."/>
        </authorList>
    </citation>
    <scope>NUCLEOTIDE SEQUENCE [LARGE SCALE GENOMIC DNA]</scope>
    <source>
        <strain evidence="2 3">DSM 43805</strain>
    </source>
</reference>
<organism evidence="2 3">
    <name type="scientific">Paractinoplanes brasiliensis</name>
    <dbReference type="NCBI Taxonomy" id="52695"/>
    <lineage>
        <taxon>Bacteria</taxon>
        <taxon>Bacillati</taxon>
        <taxon>Actinomycetota</taxon>
        <taxon>Actinomycetes</taxon>
        <taxon>Micromonosporales</taxon>
        <taxon>Micromonosporaceae</taxon>
        <taxon>Paractinoplanes</taxon>
    </lineage>
</organism>
<dbReference type="Pfam" id="PF11716">
    <property type="entry name" value="MDMPI_N"/>
    <property type="match status" value="1"/>
</dbReference>
<dbReference type="EMBL" id="SNWR01000001">
    <property type="protein sequence ID" value="TDO37559.1"/>
    <property type="molecule type" value="Genomic_DNA"/>
</dbReference>
<dbReference type="Gene3D" id="1.20.120.450">
    <property type="entry name" value="dinb family like domain"/>
    <property type="match status" value="1"/>
</dbReference>
<dbReference type="NCBIfam" id="TIGR03083">
    <property type="entry name" value="maleylpyruvate isomerase family mycothiol-dependent enzyme"/>
    <property type="match status" value="1"/>
</dbReference>
<proteinExistence type="predicted"/>
<dbReference type="Proteomes" id="UP000294901">
    <property type="component" value="Unassembled WGS sequence"/>
</dbReference>
<accession>A0A4R6JN35</accession>
<dbReference type="InterPro" id="IPR017520">
    <property type="entry name" value="CHP03086"/>
</dbReference>
<dbReference type="InterPro" id="IPR034660">
    <property type="entry name" value="DinB/YfiT-like"/>
</dbReference>
<sequence>MAAAAERTVPVVRGVRDEQLDDATPCAEFRVRDLLNHLFQVVVVFQGAARREPLDMSNTPDSIAEGWRDRFADETERMIAAWSDPDALEGVSAGAGLPQAMVGNLALADLTIHGWDLATATAQPYTPHDGAVEALLPFMEQMAPTGRKLGAFKNEVVEAPPGAGEFEQLLALSGRKA</sequence>
<gene>
    <name evidence="2" type="ORF">C8E87_1190</name>
</gene>
<dbReference type="NCBIfam" id="TIGR03086">
    <property type="entry name" value="TIGR03086 family metal-binding protein"/>
    <property type="match status" value="1"/>
</dbReference>
<protein>
    <submittedName>
        <fullName evidence="2">Uncharacterized protein (TIGR03086 family)</fullName>
    </submittedName>
</protein>
<evidence type="ECO:0000313" key="3">
    <source>
        <dbReference type="Proteomes" id="UP000294901"/>
    </source>
</evidence>
<dbReference type="GO" id="GO:0046872">
    <property type="term" value="F:metal ion binding"/>
    <property type="evidence" value="ECO:0007669"/>
    <property type="project" value="InterPro"/>
</dbReference>
<dbReference type="InterPro" id="IPR017517">
    <property type="entry name" value="Maleyloyr_isom"/>
</dbReference>
<keyword evidence="3" id="KW-1185">Reference proteome</keyword>
<evidence type="ECO:0000313" key="2">
    <source>
        <dbReference type="EMBL" id="TDO37559.1"/>
    </source>
</evidence>
<name>A0A4R6JN35_9ACTN</name>